<protein>
    <submittedName>
        <fullName evidence="1">Uncharacterized protein</fullName>
    </submittedName>
</protein>
<organism evidence="1">
    <name type="scientific">Ophidiomyces ophidiicola</name>
    <dbReference type="NCBI Taxonomy" id="1387563"/>
    <lineage>
        <taxon>Eukaryota</taxon>
        <taxon>Fungi</taxon>
        <taxon>Dikarya</taxon>
        <taxon>Ascomycota</taxon>
        <taxon>Pezizomycotina</taxon>
        <taxon>Eurotiomycetes</taxon>
        <taxon>Eurotiomycetidae</taxon>
        <taxon>Onygenales</taxon>
        <taxon>Onygenaceae</taxon>
        <taxon>Ophidiomyces</taxon>
    </lineage>
</organism>
<comment type="caution">
    <text evidence="1">The sequence shown here is derived from an EMBL/GenBank/DDBJ whole genome shotgun (WGS) entry which is preliminary data.</text>
</comment>
<sequence length="343" mass="39838">MMRMEWRLAVARHVDKLGPDIHCLKISADGDLISVSTDDPTWEVRYPEYPGPLADCEVAYRSELTETDRLQVCTDLVEYNPRHAGEKKEVVAFKYTIYQQRVEYIWRELHTLKALQGHESFVAFHRVVLDDVSKKVLGFTSQYIAGGTLENYRDRPFYFNWLKLTDAIDELNLGFGIMHQDVAPRNILFEPSSNNLKVFDFDRSCLIGDQQPGRNDVDGVIFTLYETLTKDGHFRRVPFHQQQVGNVEEMEDWPLVVPLEEGKGGITAYRSFLAEWAEGRRTTRVIKHHSEAKHPVSFPTYPKLTPFTMEVEGGQLRYLRRRRAEVVALGQYVTRWERPAQKE</sequence>
<gene>
    <name evidence="1" type="ORF">LOY88_006499</name>
</gene>
<reference evidence="1" key="1">
    <citation type="journal article" date="2022" name="bioRxiv">
        <title>Population genetic analysis of Ophidiomyces ophidiicola, the causative agent of snake fungal disease, indicates recent introductions to the USA.</title>
        <authorList>
            <person name="Ladner J.T."/>
            <person name="Palmer J.M."/>
            <person name="Ettinger C.L."/>
            <person name="Stajich J.E."/>
            <person name="Farrell T.M."/>
            <person name="Glorioso B.M."/>
            <person name="Lawson B."/>
            <person name="Price S.J."/>
            <person name="Stengle A.G."/>
            <person name="Grear D.A."/>
            <person name="Lorch J.M."/>
        </authorList>
    </citation>
    <scope>NUCLEOTIDE SEQUENCE</scope>
    <source>
        <strain evidence="1">NWHC 24266-5</strain>
    </source>
</reference>
<name>A0ACB8UMZ6_9EURO</name>
<dbReference type="EMBL" id="JALBCA010000160">
    <property type="protein sequence ID" value="KAI2381888.1"/>
    <property type="molecule type" value="Genomic_DNA"/>
</dbReference>
<accession>A0ACB8UMZ6</accession>
<proteinExistence type="predicted"/>
<evidence type="ECO:0000313" key="1">
    <source>
        <dbReference type="EMBL" id="KAI2381888.1"/>
    </source>
</evidence>